<feature type="compositionally biased region" description="Low complexity" evidence="8">
    <location>
        <begin position="257"/>
        <end position="268"/>
    </location>
</feature>
<feature type="compositionally biased region" description="Polar residues" evidence="8">
    <location>
        <begin position="199"/>
        <end position="213"/>
    </location>
</feature>
<dbReference type="Proteomes" id="UP001328107">
    <property type="component" value="Unassembled WGS sequence"/>
</dbReference>
<reference evidence="12" key="1">
    <citation type="submission" date="2022-10" db="EMBL/GenBank/DDBJ databases">
        <title>Genome assembly of Pristionchus species.</title>
        <authorList>
            <person name="Yoshida K."/>
            <person name="Sommer R.J."/>
        </authorList>
    </citation>
    <scope>NUCLEOTIDE SEQUENCE [LARGE SCALE GENOMIC DNA]</scope>
    <source>
        <strain evidence="12">RS5460</strain>
    </source>
</reference>
<evidence type="ECO:0000256" key="4">
    <source>
        <dbReference type="ARBA" id="ARBA00023273"/>
    </source>
</evidence>
<feature type="region of interest" description="Disordered" evidence="8">
    <location>
        <begin position="181"/>
        <end position="276"/>
    </location>
</feature>
<protein>
    <recommendedName>
        <fullName evidence="7">Major sperm protein</fullName>
    </recommendedName>
</protein>
<keyword evidence="2" id="KW-0963">Cytoplasm</keyword>
<feature type="compositionally biased region" description="Basic and acidic residues" evidence="8">
    <location>
        <begin position="181"/>
        <end position="198"/>
    </location>
</feature>
<evidence type="ECO:0000313" key="11">
    <source>
        <dbReference type="EMBL" id="GMR48311.1"/>
    </source>
</evidence>
<evidence type="ECO:0000256" key="2">
    <source>
        <dbReference type="ARBA" id="ARBA00022490"/>
    </source>
</evidence>
<evidence type="ECO:0000256" key="3">
    <source>
        <dbReference type="ARBA" id="ARBA00023212"/>
    </source>
</evidence>
<proteinExistence type="predicted"/>
<comment type="caution">
    <text evidence="11">The sequence shown here is derived from an EMBL/GenBank/DDBJ whole genome shotgun (WGS) entry which is preliminary data.</text>
</comment>
<dbReference type="AlphaFoldDB" id="A0AAN5CPL4"/>
<keyword evidence="9" id="KW-1133">Transmembrane helix</keyword>
<keyword evidence="9" id="KW-0472">Membrane</keyword>
<dbReference type="InterPro" id="IPR013783">
    <property type="entry name" value="Ig-like_fold"/>
</dbReference>
<keyword evidence="4" id="KW-0966">Cell projection</keyword>
<dbReference type="GO" id="GO:0031143">
    <property type="term" value="C:pseudopodium"/>
    <property type="evidence" value="ECO:0007669"/>
    <property type="project" value="UniProtKB-SubCell"/>
</dbReference>
<gene>
    <name evidence="11" type="ORF">PMAYCL1PPCAC_18506</name>
</gene>
<evidence type="ECO:0000256" key="5">
    <source>
        <dbReference type="ARBA" id="ARBA00037744"/>
    </source>
</evidence>
<evidence type="ECO:0000313" key="12">
    <source>
        <dbReference type="Proteomes" id="UP001328107"/>
    </source>
</evidence>
<evidence type="ECO:0000256" key="9">
    <source>
        <dbReference type="SAM" id="Phobius"/>
    </source>
</evidence>
<dbReference type="PROSITE" id="PS50202">
    <property type="entry name" value="MSP"/>
    <property type="match status" value="1"/>
</dbReference>
<accession>A0AAN5CPL4</accession>
<evidence type="ECO:0000259" key="10">
    <source>
        <dbReference type="PROSITE" id="PS50202"/>
    </source>
</evidence>
<name>A0AAN5CPL4_9BILA</name>
<dbReference type="Gene3D" id="2.60.40.10">
    <property type="entry name" value="Immunoglobulins"/>
    <property type="match status" value="1"/>
</dbReference>
<evidence type="ECO:0000256" key="1">
    <source>
        <dbReference type="ARBA" id="ARBA00004245"/>
    </source>
</evidence>
<dbReference type="Pfam" id="PF00635">
    <property type="entry name" value="Motile_Sperm"/>
    <property type="match status" value="1"/>
</dbReference>
<dbReference type="PANTHER" id="PTHR22920">
    <property type="entry name" value="MAJOR SPERM PROTEIN"/>
    <property type="match status" value="1"/>
</dbReference>
<dbReference type="GO" id="GO:0005856">
    <property type="term" value="C:cytoskeleton"/>
    <property type="evidence" value="ECO:0007669"/>
    <property type="project" value="UniProtKB-SubCell"/>
</dbReference>
<dbReference type="PANTHER" id="PTHR22920:SF21">
    <property type="entry name" value="MAJOR SPERM PROTEIN"/>
    <property type="match status" value="1"/>
</dbReference>
<evidence type="ECO:0000256" key="8">
    <source>
        <dbReference type="SAM" id="MobiDB-lite"/>
    </source>
</evidence>
<evidence type="ECO:0000256" key="7">
    <source>
        <dbReference type="RuleBase" id="RU003425"/>
    </source>
</evidence>
<organism evidence="11 12">
    <name type="scientific">Pristionchus mayeri</name>
    <dbReference type="NCBI Taxonomy" id="1317129"/>
    <lineage>
        <taxon>Eukaryota</taxon>
        <taxon>Metazoa</taxon>
        <taxon>Ecdysozoa</taxon>
        <taxon>Nematoda</taxon>
        <taxon>Chromadorea</taxon>
        <taxon>Rhabditida</taxon>
        <taxon>Rhabditina</taxon>
        <taxon>Diplogasteromorpha</taxon>
        <taxon>Diplogasteroidea</taxon>
        <taxon>Neodiplogasteridae</taxon>
        <taxon>Pristionchus</taxon>
    </lineage>
</organism>
<evidence type="ECO:0000256" key="6">
    <source>
        <dbReference type="ARBA" id="ARBA00037818"/>
    </source>
</evidence>
<keyword evidence="9" id="KW-0812">Transmembrane</keyword>
<dbReference type="InterPro" id="IPR000535">
    <property type="entry name" value="MSP_dom"/>
</dbReference>
<feature type="transmembrane region" description="Helical" evidence="9">
    <location>
        <begin position="50"/>
        <end position="69"/>
    </location>
</feature>
<sequence>FVRSGFNSFPLHSSNDIMDPKAVEHVKEILHDKNRVWGQIMDQASQATGLDPEQLAALIGGLISIYLIFGEQARIFANCILIGITLFIYVFAPQEKPKHELMMIYCACYAVSTTLDPALQGSIAAYYWIKVVAHILLFLRPYSLAEKILAMSQLNGTEEKKEGDENDHKLFSKEELKRLFDRKAKSPPPEKPEGEKQKTSTTVSPWPQSSEMNSMEARSPPEDVRTAVSPSVAHQISDKPKGRGWRPTKGRNEMEDSPSPYHLDSSSSNESNARLDGRGVGAYDVEWEPRDRIVYNAPFDYAHLTYHIRMKNVSRFPVAFAIKSNAIPRVTATPATGILKAGKSIYVAVTVQKIDVFDDSLVVKDRIAFEYVRVPEETQKFDFKLLQFSTLKLRKNIHIKYNP</sequence>
<dbReference type="InterPro" id="IPR051155">
    <property type="entry name" value="Nematode_MSP"/>
</dbReference>
<keyword evidence="3 7" id="KW-0206">Cytoskeleton</keyword>
<keyword evidence="12" id="KW-1185">Reference proteome</keyword>
<dbReference type="SUPFAM" id="SSF49354">
    <property type="entry name" value="PapD-like"/>
    <property type="match status" value="1"/>
</dbReference>
<comment type="function">
    <text evidence="5 7">Central component in molecular interactions underlying sperm crawling. Forms an extensive filament system that extends from sperm villipoda, along the leading edge of the pseudopod.</text>
</comment>
<feature type="non-terminal residue" evidence="11">
    <location>
        <position position="1"/>
    </location>
</feature>
<feature type="transmembrane region" description="Helical" evidence="9">
    <location>
        <begin position="75"/>
        <end position="92"/>
    </location>
</feature>
<dbReference type="InterPro" id="IPR008962">
    <property type="entry name" value="PapD-like_sf"/>
</dbReference>
<feature type="domain" description="MSP" evidence="10">
    <location>
        <begin position="284"/>
        <end position="403"/>
    </location>
</feature>
<comment type="subcellular location">
    <subcellularLocation>
        <location evidence="6">Cell projection</location>
        <location evidence="6">Pseudopodium</location>
    </subcellularLocation>
    <subcellularLocation>
        <location evidence="1">Cytoplasm</location>
        <location evidence="1">Cytoskeleton</location>
    </subcellularLocation>
</comment>
<dbReference type="EMBL" id="BTRK01000004">
    <property type="protein sequence ID" value="GMR48311.1"/>
    <property type="molecule type" value="Genomic_DNA"/>
</dbReference>